<reference evidence="12" key="1">
    <citation type="submission" date="2023-08" db="EMBL/GenBank/DDBJ databases">
        <authorList>
            <person name="Alioto T."/>
            <person name="Alioto T."/>
            <person name="Gomez Garrido J."/>
        </authorList>
    </citation>
    <scope>NUCLEOTIDE SEQUENCE</scope>
</reference>
<proteinExistence type="predicted"/>
<dbReference type="InterPro" id="IPR006026">
    <property type="entry name" value="Peptidase_Metallo"/>
</dbReference>
<feature type="domain" description="ShKT" evidence="10">
    <location>
        <begin position="526"/>
        <end position="563"/>
    </location>
</feature>
<dbReference type="GO" id="GO:0006508">
    <property type="term" value="P:proteolysis"/>
    <property type="evidence" value="ECO:0007669"/>
    <property type="project" value="UniProtKB-KW"/>
</dbReference>
<dbReference type="EC" id="3.4.24.-" evidence="9"/>
<dbReference type="Pfam" id="PF01400">
    <property type="entry name" value="Astacin"/>
    <property type="match status" value="1"/>
</dbReference>
<feature type="active site" evidence="8">
    <location>
        <position position="205"/>
    </location>
</feature>
<feature type="binding site" evidence="8">
    <location>
        <position position="214"/>
    </location>
    <ligand>
        <name>Zn(2+)</name>
        <dbReference type="ChEBI" id="CHEBI:29105"/>
        <note>catalytic</note>
    </ligand>
</feature>
<dbReference type="AlphaFoldDB" id="A0AA36AFI1"/>
<comment type="caution">
    <text evidence="7">Lacks conserved residue(s) required for the propagation of feature annotation.</text>
</comment>
<dbReference type="GO" id="GO:0004222">
    <property type="term" value="F:metalloendopeptidase activity"/>
    <property type="evidence" value="ECO:0007669"/>
    <property type="project" value="UniProtKB-UniRule"/>
</dbReference>
<evidence type="ECO:0000256" key="2">
    <source>
        <dbReference type="ARBA" id="ARBA00022670"/>
    </source>
</evidence>
<dbReference type="EMBL" id="OX597814">
    <property type="protein sequence ID" value="CAI9715171.1"/>
    <property type="molecule type" value="Genomic_DNA"/>
</dbReference>
<keyword evidence="3 8" id="KW-0479">Metal-binding</keyword>
<dbReference type="PANTHER" id="PTHR10127">
    <property type="entry name" value="DISCOIDIN, CUB, EGF, LAMININ , AND ZINC METALLOPROTEASE DOMAIN CONTAINING"/>
    <property type="match status" value="1"/>
</dbReference>
<feature type="domain" description="Peptidase M12A" evidence="11">
    <location>
        <begin position="111"/>
        <end position="311"/>
    </location>
</feature>
<feature type="domain" description="ShKT" evidence="10">
    <location>
        <begin position="568"/>
        <end position="604"/>
    </location>
</feature>
<dbReference type="Pfam" id="PF01549">
    <property type="entry name" value="ShK"/>
    <property type="match status" value="8"/>
</dbReference>
<dbReference type="CDD" id="cd04280">
    <property type="entry name" value="ZnMc_astacin_like"/>
    <property type="match status" value="1"/>
</dbReference>
<evidence type="ECO:0000313" key="12">
    <source>
        <dbReference type="EMBL" id="CAI9715171.1"/>
    </source>
</evidence>
<keyword evidence="9" id="KW-0732">Signal</keyword>
<evidence type="ECO:0000256" key="4">
    <source>
        <dbReference type="ARBA" id="ARBA00022801"/>
    </source>
</evidence>
<dbReference type="PANTHER" id="PTHR10127:SF780">
    <property type="entry name" value="METALLOENDOPEPTIDASE"/>
    <property type="match status" value="1"/>
</dbReference>
<feature type="disulfide bond" evidence="7">
    <location>
        <begin position="684"/>
        <end position="718"/>
    </location>
</feature>
<dbReference type="InterPro" id="IPR024079">
    <property type="entry name" value="MetalloPept_cat_dom_sf"/>
</dbReference>
<evidence type="ECO:0000313" key="13">
    <source>
        <dbReference type="Proteomes" id="UP001162480"/>
    </source>
</evidence>
<keyword evidence="5 8" id="KW-0862">Zinc</keyword>
<evidence type="ECO:0000256" key="7">
    <source>
        <dbReference type="PROSITE-ProRule" id="PRU01005"/>
    </source>
</evidence>
<dbReference type="PROSITE" id="PS51670">
    <property type="entry name" value="SHKT"/>
    <property type="match status" value="8"/>
</dbReference>
<comment type="function">
    <text evidence="1">Metalloprotease.</text>
</comment>
<keyword evidence="13" id="KW-1185">Reference proteome</keyword>
<accession>A0AA36AFI1</accession>
<evidence type="ECO:0000256" key="1">
    <source>
        <dbReference type="ARBA" id="ARBA00002657"/>
    </source>
</evidence>
<dbReference type="SMART" id="SM00235">
    <property type="entry name" value="ZnMc"/>
    <property type="match status" value="1"/>
</dbReference>
<keyword evidence="7" id="KW-1015">Disulfide bond</keyword>
<name>A0AA36AFI1_OCTVU</name>
<feature type="chain" id="PRO_5041488193" description="Metalloendopeptidase" evidence="9">
    <location>
        <begin position="25"/>
        <end position="755"/>
    </location>
</feature>
<dbReference type="Gene3D" id="3.40.390.10">
    <property type="entry name" value="Collagenase (Catalytic Domain)"/>
    <property type="match status" value="1"/>
</dbReference>
<dbReference type="InterPro" id="IPR001506">
    <property type="entry name" value="Peptidase_M12A"/>
</dbReference>
<sequence length="755" mass="85393">MFSSTKCLWITLLQVVYYCQPGFTVPLPPSDIGKNYQISKEGIGIIGPYSNKSIDQLITGALGGIGKAANSIVGANGSILAELDMMLNIEQFNDLYEVPNTESEPIRKRRKAVRNDKFRWTNGIIPYELDPYDFSVKDLYFIKRALTEWERYTCLKFVPARQTDKNRILFRHGSGCNSQLGMVGGVQAVNLDANGCRYKGLYLHEVGHAVGLVHEHQLPDRDRHIKIIYQNVLPSMRIWFNKYSKGVINSMNVPYELSSVMHYGITAFSYDGKSQTISALDKSREDEIGRVYQKELAYSDVEIVNKMYNCRARCPDKDNIKCLNGGVLDENCKCICPDGSQDCREGATVDANCKNKHRGWPCSIWANQGECERNPAFMEDYCRKSCGLCGEKADVKQGITEEDFAKQLYLWLGLQTHLAPEVWKGSSTCKNVYLDAKCDTWAANGDCLTNPKWMNKNCAKSCSSCPDTQRPSCKNTYLNDEKCGQWALEGECQLNNVWMEQYCGHSCRTCDKVTGGGGTDEEYDDCKDSEQYRDKCPAWAQANQCAINPKFMIPHCRMSCKKCQTKGCVNLYKDNICDLKAQGDQCESNKEFMRKNCRKSCKLCSEGEIEHDKKTTVYVEPTTSPTTKSNPYNCYDTHTNVEDCKMWRDNNHCNINPDWMARHCRKSCGFCSDSGRTTTTSSSCQDNDAGCEEWAKHDMCTTNARYMLVHCRKSCKTCGGCEDDNQLCAAWAKGHHCNKNAGYMLRHCRKSCNAC</sequence>
<dbReference type="Gene3D" id="1.10.10.1940">
    <property type="match status" value="1"/>
</dbReference>
<keyword evidence="4 8" id="KW-0378">Hydrolase</keyword>
<comment type="cofactor">
    <cofactor evidence="8 9">
        <name>Zn(2+)</name>
        <dbReference type="ChEBI" id="CHEBI:29105"/>
    </cofactor>
    <text evidence="8 9">Binds 1 zinc ion per subunit.</text>
</comment>
<evidence type="ECO:0000256" key="6">
    <source>
        <dbReference type="ARBA" id="ARBA00023049"/>
    </source>
</evidence>
<organism evidence="12 13">
    <name type="scientific">Octopus vulgaris</name>
    <name type="common">Common octopus</name>
    <dbReference type="NCBI Taxonomy" id="6645"/>
    <lineage>
        <taxon>Eukaryota</taxon>
        <taxon>Metazoa</taxon>
        <taxon>Spiralia</taxon>
        <taxon>Lophotrochozoa</taxon>
        <taxon>Mollusca</taxon>
        <taxon>Cephalopoda</taxon>
        <taxon>Coleoidea</taxon>
        <taxon>Octopodiformes</taxon>
        <taxon>Octopoda</taxon>
        <taxon>Incirrata</taxon>
        <taxon>Octopodidae</taxon>
        <taxon>Octopus</taxon>
    </lineage>
</organism>
<evidence type="ECO:0000259" key="10">
    <source>
        <dbReference type="PROSITE" id="PS51670"/>
    </source>
</evidence>
<dbReference type="SUPFAM" id="SSF55486">
    <property type="entry name" value="Metalloproteases ('zincins'), catalytic domain"/>
    <property type="match status" value="1"/>
</dbReference>
<feature type="domain" description="ShKT" evidence="10">
    <location>
        <begin position="353"/>
        <end position="389"/>
    </location>
</feature>
<dbReference type="SMART" id="SM00254">
    <property type="entry name" value="ShKT"/>
    <property type="match status" value="8"/>
</dbReference>
<feature type="binding site" evidence="8">
    <location>
        <position position="208"/>
    </location>
    <ligand>
        <name>Zn(2+)</name>
        <dbReference type="ChEBI" id="CHEBI:29105"/>
        <note>catalytic</note>
    </ligand>
</feature>
<dbReference type="PRINTS" id="PR00480">
    <property type="entry name" value="ASTACIN"/>
</dbReference>
<evidence type="ECO:0000256" key="9">
    <source>
        <dbReference type="RuleBase" id="RU361183"/>
    </source>
</evidence>
<gene>
    <name evidence="12" type="ORF">OCTVUL_1B029984</name>
</gene>
<feature type="domain" description="ShKT" evidence="10">
    <location>
        <begin position="429"/>
        <end position="465"/>
    </location>
</feature>
<dbReference type="InterPro" id="IPR003582">
    <property type="entry name" value="ShKT_dom"/>
</dbReference>
<dbReference type="GO" id="GO:0008270">
    <property type="term" value="F:zinc ion binding"/>
    <property type="evidence" value="ECO:0007669"/>
    <property type="project" value="UniProtKB-UniRule"/>
</dbReference>
<evidence type="ECO:0000256" key="3">
    <source>
        <dbReference type="ARBA" id="ARBA00022723"/>
    </source>
</evidence>
<dbReference type="PROSITE" id="PS51864">
    <property type="entry name" value="ASTACIN"/>
    <property type="match status" value="1"/>
</dbReference>
<feature type="disulfide bond" evidence="7">
    <location>
        <begin position="721"/>
        <end position="755"/>
    </location>
</feature>
<evidence type="ECO:0000259" key="11">
    <source>
        <dbReference type="PROSITE" id="PS51864"/>
    </source>
</evidence>
<evidence type="ECO:0000256" key="8">
    <source>
        <dbReference type="PROSITE-ProRule" id="PRU01211"/>
    </source>
</evidence>
<feature type="domain" description="ShKT" evidence="10">
    <location>
        <begin position="684"/>
        <end position="718"/>
    </location>
</feature>
<feature type="domain" description="ShKT" evidence="10">
    <location>
        <begin position="721"/>
        <end position="755"/>
    </location>
</feature>
<evidence type="ECO:0000256" key="5">
    <source>
        <dbReference type="ARBA" id="ARBA00022833"/>
    </source>
</evidence>
<feature type="signal peptide" evidence="9">
    <location>
        <begin position="1"/>
        <end position="24"/>
    </location>
</feature>
<feature type="binding site" evidence="8">
    <location>
        <position position="204"/>
    </location>
    <ligand>
        <name>Zn(2+)</name>
        <dbReference type="ChEBI" id="CHEBI:29105"/>
        <note>catalytic</note>
    </ligand>
</feature>
<dbReference type="Proteomes" id="UP001162480">
    <property type="component" value="Chromosome 1"/>
</dbReference>
<feature type="domain" description="ShKT" evidence="10">
    <location>
        <begin position="634"/>
        <end position="671"/>
    </location>
</feature>
<keyword evidence="2 8" id="KW-0645">Protease</keyword>
<keyword evidence="6 8" id="KW-0482">Metalloprotease</keyword>
<feature type="domain" description="ShKT" evidence="10">
    <location>
        <begin position="473"/>
        <end position="510"/>
    </location>
</feature>
<protein>
    <recommendedName>
        <fullName evidence="9">Metalloendopeptidase</fullName>
        <ecNumber evidence="9">3.4.24.-</ecNumber>
    </recommendedName>
</protein>
<dbReference type="InterPro" id="IPR034035">
    <property type="entry name" value="Astacin-like_dom"/>
</dbReference>